<dbReference type="Gene3D" id="3.40.190.10">
    <property type="entry name" value="Periplasmic binding protein-like II"/>
    <property type="match status" value="2"/>
</dbReference>
<dbReference type="CDD" id="cd13565">
    <property type="entry name" value="PBP2_PstS"/>
    <property type="match status" value="1"/>
</dbReference>
<evidence type="ECO:0000256" key="5">
    <source>
        <dbReference type="SAM" id="Phobius"/>
    </source>
</evidence>
<feature type="signal peptide" evidence="6">
    <location>
        <begin position="1"/>
        <end position="31"/>
    </location>
</feature>
<keyword evidence="3" id="KW-0592">Phosphate transport</keyword>
<organism evidence="8 9">
    <name type="scientific">Actinocorallia longicatena</name>
    <dbReference type="NCBI Taxonomy" id="111803"/>
    <lineage>
        <taxon>Bacteria</taxon>
        <taxon>Bacillati</taxon>
        <taxon>Actinomycetota</taxon>
        <taxon>Actinomycetes</taxon>
        <taxon>Streptosporangiales</taxon>
        <taxon>Thermomonosporaceae</taxon>
        <taxon>Actinocorallia</taxon>
    </lineage>
</organism>
<sequence>MSRPRPLRRQGALLLASLLVLVHVMTAPAHAEEYVPVTGSGSTWSQVAIDQWSRDIKKNGITVNYTGSGSSAGRTDFRNAQTDFGVSEIPFQLHPEDGSTPETTTRPFAYMPIVAGGTSFMYHLTRNGKRVENLRLSGETIAKIFTGKIRNWNDPAITRDMNGIAMPNKKITPVTRSDGSGTTAQFTLWMDTQYPDLWRPFFKKKGLTSFFPTLPGGKSQNGSNGVAGYVAASYGDGAITYVEYAYALNANYPVVKVKNKSGYYVLPTASNVAVGLTKAEINSDLTQKLEGVYDNADKRAYPLSSYSYMIVPTTTAAPFTRDKGKTLSTFIDYFLCAGQQKAPELGYSPLTKNLVQEAYKQVAKIPGHIEVGSVALDNCHNPTFEGGKNVLLETAKFPEACDQDGKVPCGEAGAGSTSPTTKPTTSAGPSAGPTAGGNLPDVAAQEDSTAFAQPVEVASKSGYGLALGAVSAGVLLAALILPPLFTAHLRGRRRREGGL</sequence>
<gene>
    <name evidence="8" type="primary">pstS_1</name>
    <name evidence="8" type="ORF">GCM10010468_07800</name>
</gene>
<name>A0ABP6PYX0_9ACTN</name>
<evidence type="ECO:0000256" key="4">
    <source>
        <dbReference type="SAM" id="MobiDB-lite"/>
    </source>
</evidence>
<comment type="caution">
    <text evidence="8">The sequence shown here is derived from an EMBL/GenBank/DDBJ whole genome shotgun (WGS) entry which is preliminary data.</text>
</comment>
<feature type="compositionally biased region" description="Low complexity" evidence="4">
    <location>
        <begin position="414"/>
        <end position="437"/>
    </location>
</feature>
<dbReference type="InterPro" id="IPR050962">
    <property type="entry name" value="Phosphate-bind_PstS"/>
</dbReference>
<dbReference type="EMBL" id="BAAAUV010000002">
    <property type="protein sequence ID" value="GAA3196929.1"/>
    <property type="molecule type" value="Genomic_DNA"/>
</dbReference>
<feature type="domain" description="PBP" evidence="7">
    <location>
        <begin position="27"/>
        <end position="336"/>
    </location>
</feature>
<comment type="similarity">
    <text evidence="1">Belongs to the PstS family.</text>
</comment>
<proteinExistence type="inferred from homology"/>
<keyword evidence="6" id="KW-0732">Signal</keyword>
<dbReference type="InterPro" id="IPR005673">
    <property type="entry name" value="ABC_phos-bd_PstS"/>
</dbReference>
<dbReference type="InterPro" id="IPR024370">
    <property type="entry name" value="PBP_domain"/>
</dbReference>
<keyword evidence="2" id="KW-0813">Transport</keyword>
<feature type="transmembrane region" description="Helical" evidence="5">
    <location>
        <begin position="463"/>
        <end position="485"/>
    </location>
</feature>
<feature type="chain" id="PRO_5046650453" evidence="6">
    <location>
        <begin position="32"/>
        <end position="499"/>
    </location>
</feature>
<evidence type="ECO:0000259" key="7">
    <source>
        <dbReference type="Pfam" id="PF12849"/>
    </source>
</evidence>
<keyword evidence="9" id="KW-1185">Reference proteome</keyword>
<evidence type="ECO:0000313" key="8">
    <source>
        <dbReference type="EMBL" id="GAA3196929.1"/>
    </source>
</evidence>
<dbReference type="Proteomes" id="UP001501237">
    <property type="component" value="Unassembled WGS sequence"/>
</dbReference>
<dbReference type="RefSeq" id="WP_344822186.1">
    <property type="nucleotide sequence ID" value="NZ_BAAAUV010000002.1"/>
</dbReference>
<dbReference type="Pfam" id="PF12849">
    <property type="entry name" value="PBP_like_2"/>
    <property type="match status" value="1"/>
</dbReference>
<accession>A0ABP6PYX0</accession>
<feature type="region of interest" description="Disordered" evidence="4">
    <location>
        <begin position="411"/>
        <end position="441"/>
    </location>
</feature>
<evidence type="ECO:0000256" key="3">
    <source>
        <dbReference type="ARBA" id="ARBA00022592"/>
    </source>
</evidence>
<keyword evidence="5" id="KW-0472">Membrane</keyword>
<dbReference type="SUPFAM" id="SSF53850">
    <property type="entry name" value="Periplasmic binding protein-like II"/>
    <property type="match status" value="1"/>
</dbReference>
<dbReference type="NCBIfam" id="TIGR00975">
    <property type="entry name" value="3a0107s03"/>
    <property type="match status" value="1"/>
</dbReference>
<evidence type="ECO:0000256" key="2">
    <source>
        <dbReference type="ARBA" id="ARBA00022448"/>
    </source>
</evidence>
<dbReference type="PANTHER" id="PTHR42996">
    <property type="entry name" value="PHOSPHATE-BINDING PROTEIN PSTS"/>
    <property type="match status" value="1"/>
</dbReference>
<evidence type="ECO:0000256" key="6">
    <source>
        <dbReference type="SAM" id="SignalP"/>
    </source>
</evidence>
<keyword evidence="5" id="KW-0812">Transmembrane</keyword>
<reference evidence="9" key="1">
    <citation type="journal article" date="2019" name="Int. J. Syst. Evol. Microbiol.">
        <title>The Global Catalogue of Microorganisms (GCM) 10K type strain sequencing project: providing services to taxonomists for standard genome sequencing and annotation.</title>
        <authorList>
            <consortium name="The Broad Institute Genomics Platform"/>
            <consortium name="The Broad Institute Genome Sequencing Center for Infectious Disease"/>
            <person name="Wu L."/>
            <person name="Ma J."/>
        </authorList>
    </citation>
    <scope>NUCLEOTIDE SEQUENCE [LARGE SCALE GENOMIC DNA]</scope>
    <source>
        <strain evidence="9">JCM 9377</strain>
    </source>
</reference>
<evidence type="ECO:0000313" key="9">
    <source>
        <dbReference type="Proteomes" id="UP001501237"/>
    </source>
</evidence>
<evidence type="ECO:0000256" key="1">
    <source>
        <dbReference type="ARBA" id="ARBA00008725"/>
    </source>
</evidence>
<keyword evidence="5" id="KW-1133">Transmembrane helix</keyword>
<dbReference type="PANTHER" id="PTHR42996:SF1">
    <property type="entry name" value="PHOSPHATE-BINDING PROTEIN PSTS"/>
    <property type="match status" value="1"/>
</dbReference>
<protein>
    <submittedName>
        <fullName evidence="8">Phosphate ABC transporter substrate-binding protein PstS</fullName>
    </submittedName>
</protein>